<feature type="compositionally biased region" description="Polar residues" evidence="8">
    <location>
        <begin position="213"/>
        <end position="224"/>
    </location>
</feature>
<dbReference type="OrthoDB" id="76567at2759"/>
<keyword evidence="4" id="KW-0862">Zinc</keyword>
<dbReference type="RefSeq" id="XP_003955049.1">
    <property type="nucleotide sequence ID" value="XM_003955000.1"/>
</dbReference>
<accession>H2ANG4</accession>
<dbReference type="PROSITE" id="PS50171">
    <property type="entry name" value="ZF_MATRIN"/>
    <property type="match status" value="1"/>
</dbReference>
<dbReference type="GO" id="GO:0000395">
    <property type="term" value="P:mRNA 5'-splice site recognition"/>
    <property type="evidence" value="ECO:0007669"/>
    <property type="project" value="EnsemblFungi"/>
</dbReference>
<evidence type="ECO:0000256" key="5">
    <source>
        <dbReference type="ARBA" id="ARBA00022884"/>
    </source>
</evidence>
<dbReference type="InterPro" id="IPR036236">
    <property type="entry name" value="Znf_C2H2_sf"/>
</dbReference>
<evidence type="ECO:0000256" key="8">
    <source>
        <dbReference type="SAM" id="MobiDB-lite"/>
    </source>
</evidence>
<dbReference type="KEGG" id="kaf:KAFR_0A04790"/>
<dbReference type="Proteomes" id="UP000005220">
    <property type="component" value="Chromosome 1"/>
</dbReference>
<organism evidence="10 11">
    <name type="scientific">Kazachstania africana (strain ATCC 22294 / BCRC 22015 / CBS 2517 / CECT 1963 / NBRC 1671 / NRRL Y-8276)</name>
    <name type="common">Yeast</name>
    <name type="synonym">Kluyveromyces africanus</name>
    <dbReference type="NCBI Taxonomy" id="1071382"/>
    <lineage>
        <taxon>Eukaryota</taxon>
        <taxon>Fungi</taxon>
        <taxon>Dikarya</taxon>
        <taxon>Ascomycota</taxon>
        <taxon>Saccharomycotina</taxon>
        <taxon>Saccharomycetes</taxon>
        <taxon>Saccharomycetales</taxon>
        <taxon>Saccharomycetaceae</taxon>
        <taxon>Kazachstania</taxon>
    </lineage>
</organism>
<dbReference type="InterPro" id="IPR013085">
    <property type="entry name" value="U1-CZ_Znf_C2H2"/>
</dbReference>
<dbReference type="FunCoup" id="H2ANG4">
    <property type="interactions" value="200"/>
</dbReference>
<dbReference type="GO" id="GO:0008270">
    <property type="term" value="F:zinc ion binding"/>
    <property type="evidence" value="ECO:0007669"/>
    <property type="project" value="UniProtKB-KW"/>
</dbReference>
<dbReference type="PANTHER" id="PTHR31148:SF1">
    <property type="entry name" value="U1 SMALL NUCLEAR RIBONUCLEOPROTEIN C"/>
    <property type="match status" value="1"/>
</dbReference>
<proteinExistence type="predicted"/>
<dbReference type="PANTHER" id="PTHR31148">
    <property type="entry name" value="U1 SMALL NUCLEAR RIBONUCLEOPROTEIN C"/>
    <property type="match status" value="1"/>
</dbReference>
<dbReference type="STRING" id="1071382.H2ANG4"/>
<protein>
    <recommendedName>
        <fullName evidence="9">Matrin-type domain-containing protein</fullName>
    </recommendedName>
</protein>
<dbReference type="SMART" id="SM00451">
    <property type="entry name" value="ZnF_U1"/>
    <property type="match status" value="1"/>
</dbReference>
<dbReference type="InterPro" id="IPR000690">
    <property type="entry name" value="Matrin/U1-C_Znf_C2H2"/>
</dbReference>
<keyword evidence="11" id="KW-1185">Reference proteome</keyword>
<dbReference type="GO" id="GO:0071004">
    <property type="term" value="C:U2-type prespliceosome"/>
    <property type="evidence" value="ECO:0007669"/>
    <property type="project" value="EnsemblFungi"/>
</dbReference>
<dbReference type="GeneID" id="13886048"/>
<feature type="region of interest" description="Disordered" evidence="8">
    <location>
        <begin position="48"/>
        <end position="71"/>
    </location>
</feature>
<feature type="region of interest" description="Disordered" evidence="8">
    <location>
        <begin position="210"/>
        <end position="230"/>
    </location>
</feature>
<dbReference type="InterPro" id="IPR003604">
    <property type="entry name" value="Matrin/U1-like-C_Znf_C2H2"/>
</dbReference>
<dbReference type="GO" id="GO:0003729">
    <property type="term" value="F:mRNA binding"/>
    <property type="evidence" value="ECO:0007669"/>
    <property type="project" value="EnsemblFungi"/>
</dbReference>
<sequence>MARYYCEYCHSYLTHDTLSVRKSHLIGKNHLKITADYYRNKYVELHEKRKVKNHNRKRNGKGQNEGQKPITLRCPKNKEKKQIVKLNRLYHDELNNTKLDTLSKLYEGSPGYSKVFIDRNRFDIGDLVKMTRLPQRANVVAGSNSNINNGTSMENRTRNEVFVNHYNEKKDILPPPMILSRWSNTLPKTSTFNDNNAIINTTIQAYKTRLQTKRPTSDVSTSTNYKRRKY</sequence>
<dbReference type="eggNOG" id="KOG3454">
    <property type="taxonomic scope" value="Eukaryota"/>
</dbReference>
<evidence type="ECO:0000313" key="10">
    <source>
        <dbReference type="EMBL" id="CCF55914.1"/>
    </source>
</evidence>
<feature type="compositionally biased region" description="Basic residues" evidence="8">
    <location>
        <begin position="48"/>
        <end position="60"/>
    </location>
</feature>
<dbReference type="InParanoid" id="H2ANG4"/>
<keyword evidence="5" id="KW-0694">RNA-binding</keyword>
<dbReference type="HOGENOM" id="CLU_104749_0_0_1"/>
<name>H2ANG4_KAZAF</name>
<evidence type="ECO:0000256" key="6">
    <source>
        <dbReference type="ARBA" id="ARBA00023242"/>
    </source>
</evidence>
<dbReference type="GO" id="GO:0005685">
    <property type="term" value="C:U1 snRNP"/>
    <property type="evidence" value="ECO:0007669"/>
    <property type="project" value="EnsemblFungi"/>
</dbReference>
<dbReference type="AlphaFoldDB" id="H2ANG4"/>
<evidence type="ECO:0000256" key="7">
    <source>
        <dbReference type="ARBA" id="ARBA00023274"/>
    </source>
</evidence>
<feature type="domain" description="Matrin-type" evidence="9">
    <location>
        <begin position="4"/>
        <end position="36"/>
    </location>
</feature>
<evidence type="ECO:0000259" key="9">
    <source>
        <dbReference type="PROSITE" id="PS50171"/>
    </source>
</evidence>
<evidence type="ECO:0000313" key="11">
    <source>
        <dbReference type="Proteomes" id="UP000005220"/>
    </source>
</evidence>
<keyword evidence="7" id="KW-0687">Ribonucleoprotein</keyword>
<evidence type="ECO:0000256" key="4">
    <source>
        <dbReference type="ARBA" id="ARBA00022833"/>
    </source>
</evidence>
<gene>
    <name evidence="10" type="primary">KAFR0A04790</name>
    <name evidence="10" type="ORF">KAFR_0A04790</name>
</gene>
<dbReference type="EMBL" id="HE650821">
    <property type="protein sequence ID" value="CCF55914.1"/>
    <property type="molecule type" value="Genomic_DNA"/>
</dbReference>
<keyword evidence="2" id="KW-0479">Metal-binding</keyword>
<evidence type="ECO:0000256" key="1">
    <source>
        <dbReference type="ARBA" id="ARBA00004123"/>
    </source>
</evidence>
<dbReference type="GO" id="GO:0000243">
    <property type="term" value="C:commitment complex"/>
    <property type="evidence" value="ECO:0007669"/>
    <property type="project" value="EnsemblFungi"/>
</dbReference>
<dbReference type="Pfam" id="PF06220">
    <property type="entry name" value="zf-U1"/>
    <property type="match status" value="1"/>
</dbReference>
<keyword evidence="6" id="KW-0539">Nucleus</keyword>
<dbReference type="InterPro" id="IPR017340">
    <property type="entry name" value="U1_snRNP-C"/>
</dbReference>
<evidence type="ECO:0000256" key="2">
    <source>
        <dbReference type="ARBA" id="ARBA00022723"/>
    </source>
</evidence>
<evidence type="ECO:0000256" key="3">
    <source>
        <dbReference type="ARBA" id="ARBA00022771"/>
    </source>
</evidence>
<comment type="subcellular location">
    <subcellularLocation>
        <location evidence="1">Nucleus</location>
    </subcellularLocation>
</comment>
<reference evidence="10 11" key="1">
    <citation type="journal article" date="2011" name="Proc. Natl. Acad. Sci. U.S.A.">
        <title>Evolutionary erosion of yeast sex chromosomes by mating-type switching accidents.</title>
        <authorList>
            <person name="Gordon J.L."/>
            <person name="Armisen D."/>
            <person name="Proux-Wera E."/>
            <person name="Oheigeartaigh S.S."/>
            <person name="Byrne K.P."/>
            <person name="Wolfe K.H."/>
        </authorList>
    </citation>
    <scope>NUCLEOTIDE SEQUENCE [LARGE SCALE GENOMIC DNA]</scope>
    <source>
        <strain evidence="11">ATCC 22294 / BCRC 22015 / CBS 2517 / CECT 1963 / NBRC 1671 / NRRL Y-8276</strain>
    </source>
</reference>
<dbReference type="GO" id="GO:0030627">
    <property type="term" value="F:pre-mRNA 5'-splice site binding"/>
    <property type="evidence" value="ECO:0007669"/>
    <property type="project" value="EnsemblFungi"/>
</dbReference>
<dbReference type="Gene3D" id="3.30.160.60">
    <property type="entry name" value="Classic Zinc Finger"/>
    <property type="match status" value="1"/>
</dbReference>
<dbReference type="SUPFAM" id="SSF57667">
    <property type="entry name" value="beta-beta-alpha zinc fingers"/>
    <property type="match status" value="1"/>
</dbReference>
<keyword evidence="3" id="KW-0863">Zinc-finger</keyword>